<dbReference type="STRING" id="1297750.SAMN05444405_10325"/>
<gene>
    <name evidence="1" type="ORF">SAMN05444405_10325</name>
</gene>
<evidence type="ECO:0000313" key="1">
    <source>
        <dbReference type="EMBL" id="SHE77789.1"/>
    </source>
</evidence>
<name>A0A1M4W9A3_9BACE</name>
<protein>
    <submittedName>
        <fullName evidence="1">WbqC-like protein family protein</fullName>
    </submittedName>
</protein>
<dbReference type="InterPro" id="IPR014985">
    <property type="entry name" value="WbqC"/>
</dbReference>
<reference evidence="1 2" key="1">
    <citation type="submission" date="2016-11" db="EMBL/GenBank/DDBJ databases">
        <authorList>
            <person name="Jaros S."/>
            <person name="Januszkiewicz K."/>
            <person name="Wedrychowicz H."/>
        </authorList>
    </citation>
    <scope>NUCLEOTIDE SEQUENCE [LARGE SCALE GENOMIC DNA]</scope>
    <source>
        <strain evidence="1 2">DSM 26991</strain>
    </source>
</reference>
<dbReference type="Pfam" id="PF08889">
    <property type="entry name" value="WbqC"/>
    <property type="match status" value="1"/>
</dbReference>
<dbReference type="EMBL" id="FQTV01000003">
    <property type="protein sequence ID" value="SHE77789.1"/>
    <property type="molecule type" value="Genomic_DNA"/>
</dbReference>
<dbReference type="AlphaFoldDB" id="A0A1M4W9A3"/>
<evidence type="ECO:0000313" key="2">
    <source>
        <dbReference type="Proteomes" id="UP000184509"/>
    </source>
</evidence>
<keyword evidence="2" id="KW-1185">Reference proteome</keyword>
<dbReference type="OrthoDB" id="3611744at2"/>
<organism evidence="1 2">
    <name type="scientific">Bacteroides luti</name>
    <dbReference type="NCBI Taxonomy" id="1297750"/>
    <lineage>
        <taxon>Bacteria</taxon>
        <taxon>Pseudomonadati</taxon>
        <taxon>Bacteroidota</taxon>
        <taxon>Bacteroidia</taxon>
        <taxon>Bacteroidales</taxon>
        <taxon>Bacteroidaceae</taxon>
        <taxon>Bacteroides</taxon>
    </lineage>
</organism>
<proteinExistence type="predicted"/>
<sequence>MKIGIMQPYFLPYLGYFQLIKAVDNYVIYDDVNYIMRGWINRNNFLINGNAKIFTISLKGASPNKLINESEIDDDFGKFLRMIYYNYSKAPFFNNVFQLIEGIVEYEDKCLSRFITNCIKEICNYVNIRTNLLISSELPKDISLKGSDKVIDICKQLKADICINPIGGLQMYSKGYFALHGIDLFFLQTKETPYKQLNNNFVSGLSILDVLMFNSVEQVECMLDRYNLI</sequence>
<accession>A0A1M4W9A3</accession>
<dbReference type="Proteomes" id="UP000184509">
    <property type="component" value="Unassembled WGS sequence"/>
</dbReference>